<evidence type="ECO:0000313" key="2">
    <source>
        <dbReference type="Proteomes" id="UP000036196"/>
    </source>
</evidence>
<reference evidence="1 2" key="1">
    <citation type="submission" date="2015-05" db="EMBL/GenBank/DDBJ databases">
        <title>Genome sequences of Pluralibacter gergoviae.</title>
        <authorList>
            <person name="Greninger A.L."/>
            <person name="Miller S."/>
        </authorList>
    </citation>
    <scope>NUCLEOTIDE SEQUENCE [LARGE SCALE GENOMIC DNA]</scope>
    <source>
        <strain evidence="1 2">JS81F13</strain>
    </source>
</reference>
<comment type="caution">
    <text evidence="1">The sequence shown here is derived from an EMBL/GenBank/DDBJ whole genome shotgun (WGS) entry which is preliminary data.</text>
</comment>
<accession>A0A0J5K9Z0</accession>
<gene>
    <name evidence="1" type="ORF">ABW06_25685</name>
</gene>
<keyword evidence="2" id="KW-1185">Reference proteome</keyword>
<evidence type="ECO:0000313" key="1">
    <source>
        <dbReference type="EMBL" id="KMK04336.1"/>
    </source>
</evidence>
<sequence>MTKQCFSDALSLISRINIYRVFNRKPISMAFAVTRNITVANDGIAQQGDIPWESLRLNVSQSAKHLLCVRGVGFEATCTMQDVVSINIAYRSTMLFFSIDNMHRITPVMMFYKLPEFATVG</sequence>
<name>A0A0J5K9Z0_PLUGE</name>
<organism evidence="1 2">
    <name type="scientific">Pluralibacter gergoviae</name>
    <name type="common">Enterobacter gergoviae</name>
    <dbReference type="NCBI Taxonomy" id="61647"/>
    <lineage>
        <taxon>Bacteria</taxon>
        <taxon>Pseudomonadati</taxon>
        <taxon>Pseudomonadota</taxon>
        <taxon>Gammaproteobacteria</taxon>
        <taxon>Enterobacterales</taxon>
        <taxon>Enterobacteriaceae</taxon>
        <taxon>Pluralibacter</taxon>
    </lineage>
</organism>
<dbReference type="AlphaFoldDB" id="A0A0J5K9Z0"/>
<proteinExistence type="predicted"/>
<dbReference type="Proteomes" id="UP000036196">
    <property type="component" value="Unassembled WGS sequence"/>
</dbReference>
<protein>
    <submittedName>
        <fullName evidence="1">Uncharacterized protein</fullName>
    </submittedName>
</protein>
<dbReference type="EMBL" id="LDZF01000066">
    <property type="protein sequence ID" value="KMK04336.1"/>
    <property type="molecule type" value="Genomic_DNA"/>
</dbReference>